<feature type="region of interest" description="Disordered" evidence="1">
    <location>
        <begin position="244"/>
        <end position="288"/>
    </location>
</feature>
<evidence type="ECO:0000313" key="3">
    <source>
        <dbReference type="Proteomes" id="UP000011083"/>
    </source>
</evidence>
<feature type="compositionally biased region" description="Basic and acidic residues" evidence="1">
    <location>
        <begin position="276"/>
        <end position="288"/>
    </location>
</feature>
<organism evidence="2 3">
    <name type="scientific">Acanthamoeba castellanii (strain ATCC 30010 / Neff)</name>
    <dbReference type="NCBI Taxonomy" id="1257118"/>
    <lineage>
        <taxon>Eukaryota</taxon>
        <taxon>Amoebozoa</taxon>
        <taxon>Discosea</taxon>
        <taxon>Longamoebia</taxon>
        <taxon>Centramoebida</taxon>
        <taxon>Acanthamoebidae</taxon>
        <taxon>Acanthamoeba</taxon>
    </lineage>
</organism>
<accession>L8GKC2</accession>
<proteinExistence type="predicted"/>
<keyword evidence="3" id="KW-1185">Reference proteome</keyword>
<name>L8GKC2_ACACF</name>
<sequence>MHILWAQLQRLCRTGETDFLDLLLAESASLLKESAAFSSHHALVSESEHPHGTEDFVKEFAIPDAMGLVITFDRRCKLSDADSLTIYLDEKRTKPLRRFTGTSLSQFHPVVIASNRFWLQFQRQSGMPNNEPQWGYLMNVTPTNELLNLALWISEFLAEEADPVRSHTPTNYEHDDYEPMALEDDAEPPLGGLYSRLYVQLTQYLRTAKVPEVVKTVVLRLLKRLLMLAIDDFQAQWNKHGLRKGKRKITDKEDGGEAEATGGQQQQQPTAGSPRKSAEEAQAKRRGREGLKRDLQRFAQATAVLEDELFCLLCEVDLLHSPYLQNLAELIVLKRKMALLATASVEENIALDALSFYPASLDDVPDSFPASLTLSASESVMTQSAVSEGIRNFNAMAALDEVLGCFFSDKDFPRAFLAESRWNPRSLFLGKHAQLSSVRDYSPLAPPLPLISARSCAHFYYYYCSILFSSWLCS</sequence>
<dbReference type="AlphaFoldDB" id="L8GKC2"/>
<gene>
    <name evidence="2" type="ORF">ACA1_349840</name>
</gene>
<dbReference type="KEGG" id="acan:ACA1_349840"/>
<evidence type="ECO:0000313" key="2">
    <source>
        <dbReference type="EMBL" id="ELR13163.1"/>
    </source>
</evidence>
<protein>
    <submittedName>
        <fullName evidence="2">Uncharacterized protein</fullName>
    </submittedName>
</protein>
<feature type="compositionally biased region" description="Low complexity" evidence="1">
    <location>
        <begin position="258"/>
        <end position="272"/>
    </location>
</feature>
<evidence type="ECO:0000256" key="1">
    <source>
        <dbReference type="SAM" id="MobiDB-lite"/>
    </source>
</evidence>
<dbReference type="RefSeq" id="XP_004335176.1">
    <property type="nucleotide sequence ID" value="XM_004335128.1"/>
</dbReference>
<reference evidence="2 3" key="1">
    <citation type="journal article" date="2013" name="Genome Biol.">
        <title>Genome of Acanthamoeba castellanii highlights extensive lateral gene transfer and early evolution of tyrosine kinase signaling.</title>
        <authorList>
            <person name="Clarke M."/>
            <person name="Lohan A.J."/>
            <person name="Liu B."/>
            <person name="Lagkouvardos I."/>
            <person name="Roy S."/>
            <person name="Zafar N."/>
            <person name="Bertelli C."/>
            <person name="Schilde C."/>
            <person name="Kianianmomeni A."/>
            <person name="Burglin T.R."/>
            <person name="Frech C."/>
            <person name="Turcotte B."/>
            <person name="Kopec K.O."/>
            <person name="Synnott J.M."/>
            <person name="Choo C."/>
            <person name="Paponov I."/>
            <person name="Finkler A."/>
            <person name="Soon Heng Tan C."/>
            <person name="Hutchins A.P."/>
            <person name="Weinmeier T."/>
            <person name="Rattei T."/>
            <person name="Chu J.S."/>
            <person name="Gimenez G."/>
            <person name="Irimia M."/>
            <person name="Rigden D.J."/>
            <person name="Fitzpatrick D.A."/>
            <person name="Lorenzo-Morales J."/>
            <person name="Bateman A."/>
            <person name="Chiu C.H."/>
            <person name="Tang P."/>
            <person name="Hegemann P."/>
            <person name="Fromm H."/>
            <person name="Raoult D."/>
            <person name="Greub G."/>
            <person name="Miranda-Saavedra D."/>
            <person name="Chen N."/>
            <person name="Nash P."/>
            <person name="Ginger M.L."/>
            <person name="Horn M."/>
            <person name="Schaap P."/>
            <person name="Caler L."/>
            <person name="Loftus B."/>
        </authorList>
    </citation>
    <scope>NUCLEOTIDE SEQUENCE [LARGE SCALE GENOMIC DNA]</scope>
    <source>
        <strain evidence="2 3">Neff</strain>
    </source>
</reference>
<dbReference type="Proteomes" id="UP000011083">
    <property type="component" value="Unassembled WGS sequence"/>
</dbReference>
<dbReference type="GeneID" id="14913688"/>
<dbReference type="VEuPathDB" id="AmoebaDB:ACA1_349840"/>
<dbReference type="EMBL" id="KB008100">
    <property type="protein sequence ID" value="ELR13163.1"/>
    <property type="molecule type" value="Genomic_DNA"/>
</dbReference>